<name>A0AAC9AWJ6_SPHMC</name>
<dbReference type="InterPro" id="IPR011990">
    <property type="entry name" value="TPR-like_helical_dom_sf"/>
</dbReference>
<feature type="signal peptide" evidence="1">
    <location>
        <begin position="1"/>
        <end position="22"/>
    </location>
</feature>
<dbReference type="PANTHER" id="PTHR11102:SF147">
    <property type="entry name" value="SEL1L ADAPTOR SUBUNIT OF ERAD E3 UBIQUITIN LIGASE"/>
    <property type="match status" value="1"/>
</dbReference>
<dbReference type="Proteomes" id="UP000076088">
    <property type="component" value="Chromosome"/>
</dbReference>
<dbReference type="AlphaFoldDB" id="A0AAC9AWJ6"/>
<keyword evidence="3" id="KW-1185">Reference proteome</keyword>
<protein>
    <recommendedName>
        <fullName evidence="4">Sel1 repeat family protein</fullName>
    </recommendedName>
</protein>
<reference evidence="2 3" key="2">
    <citation type="journal article" date="2016" name="Genome Announc.">
        <title>Complete Genome Sequence of Sphingopyxis macrogoltabida Strain 203N (NBRC 111659), a Polyethylene Glycol Degrader.</title>
        <authorList>
            <person name="Ohtsubo Y."/>
            <person name="Nonoyama S."/>
            <person name="Nagata Y."/>
            <person name="Numata M."/>
            <person name="Tsuchikane K."/>
            <person name="Hosoyama A."/>
            <person name="Yamazoe A."/>
            <person name="Tsuda M."/>
            <person name="Fujita N."/>
            <person name="Kawai F."/>
        </authorList>
    </citation>
    <scope>NUCLEOTIDE SEQUENCE [LARGE SCALE GENOMIC DNA]</scope>
    <source>
        <strain evidence="2 3">203N</strain>
    </source>
</reference>
<dbReference type="SUPFAM" id="SSF81901">
    <property type="entry name" value="HCP-like"/>
    <property type="match status" value="1"/>
</dbReference>
<dbReference type="KEGG" id="smaz:LH19_17885"/>
<evidence type="ECO:0008006" key="4">
    <source>
        <dbReference type="Google" id="ProtNLM"/>
    </source>
</evidence>
<sequence length="357" mass="38807">MRTILAIAAPLLALATASSTTGGGGSMPDPAREYHQNVDCHNAYDRLVSDLHAGTAISPAEREWAVAHEAAANGGTPCAPPLPEMIARGDAWRIRTIEGRDTAAAFYHKQKDPAALSELGMAWLGGTVEGGTPQEGLEMINEAAKLGDPVALFTMGTVYAAGALGAKQDYAKAFELLSQSAAAGHIDAIYRVGLQYHEGLGVKKDYKKAFEHFRMAAERGHFYAIIMAFDMINSDRGVKQDFNLAYRLSRTVAEQGEPYGAVMAASSLLQMKDPLKNEDEILYWMDEGINKGDENIRNQLIPLRERVVAAFTKAKAPPQYVPRAFKACPMKTVCTVNHYSGLQSCTTNKDYWNDCDG</sequence>
<organism evidence="2 3">
    <name type="scientific">Sphingopyxis macrogoltabida</name>
    <name type="common">Sphingomonas macrogoltabidus</name>
    <dbReference type="NCBI Taxonomy" id="33050"/>
    <lineage>
        <taxon>Bacteria</taxon>
        <taxon>Pseudomonadati</taxon>
        <taxon>Pseudomonadota</taxon>
        <taxon>Alphaproteobacteria</taxon>
        <taxon>Sphingomonadales</taxon>
        <taxon>Sphingomonadaceae</taxon>
        <taxon>Sphingopyxis</taxon>
    </lineage>
</organism>
<reference evidence="3" key="1">
    <citation type="submission" date="2015-11" db="EMBL/GenBank/DDBJ databases">
        <title>Complete genome sequence of a polyethylene-glycol degrader Sphingopyxis macrogoltabida 203N (NBRC 111659).</title>
        <authorList>
            <person name="Yoshiyuki O."/>
            <person name="Shouta N."/>
            <person name="Nagata Y."/>
            <person name="Numata M."/>
            <person name="Tsuchikane K."/>
            <person name="Hosoyama A."/>
            <person name="Yamazoe A."/>
            <person name="Tsuda M."/>
            <person name="Fujita N."/>
            <person name="Kawai F."/>
        </authorList>
    </citation>
    <scope>NUCLEOTIDE SEQUENCE [LARGE SCALE GENOMIC DNA]</scope>
    <source>
        <strain evidence="3">203N</strain>
    </source>
</reference>
<dbReference type="InterPro" id="IPR050767">
    <property type="entry name" value="Sel1_AlgK"/>
</dbReference>
<proteinExistence type="predicted"/>
<dbReference type="EMBL" id="CP013344">
    <property type="protein sequence ID" value="AMU90999.1"/>
    <property type="molecule type" value="Genomic_DNA"/>
</dbReference>
<dbReference type="Gene3D" id="1.25.40.10">
    <property type="entry name" value="Tetratricopeptide repeat domain"/>
    <property type="match status" value="1"/>
</dbReference>
<dbReference type="PANTHER" id="PTHR11102">
    <property type="entry name" value="SEL-1-LIKE PROTEIN"/>
    <property type="match status" value="1"/>
</dbReference>
<dbReference type="Pfam" id="PF08238">
    <property type="entry name" value="Sel1"/>
    <property type="match status" value="3"/>
</dbReference>
<evidence type="ECO:0000313" key="2">
    <source>
        <dbReference type="EMBL" id="AMU90999.1"/>
    </source>
</evidence>
<keyword evidence="1" id="KW-0732">Signal</keyword>
<dbReference type="SMART" id="SM00671">
    <property type="entry name" value="SEL1"/>
    <property type="match status" value="4"/>
</dbReference>
<dbReference type="RefSeq" id="WP_054730784.1">
    <property type="nucleotide sequence ID" value="NZ_CP009429.1"/>
</dbReference>
<gene>
    <name evidence="2" type="ORF">ATM17_18450</name>
</gene>
<accession>A0AAC9AWJ6</accession>
<dbReference type="InterPro" id="IPR006597">
    <property type="entry name" value="Sel1-like"/>
</dbReference>
<dbReference type="GO" id="GO:0036503">
    <property type="term" value="P:ERAD pathway"/>
    <property type="evidence" value="ECO:0007669"/>
    <property type="project" value="TreeGrafter"/>
</dbReference>
<feature type="chain" id="PRO_5041963772" description="Sel1 repeat family protein" evidence="1">
    <location>
        <begin position="23"/>
        <end position="357"/>
    </location>
</feature>
<evidence type="ECO:0000256" key="1">
    <source>
        <dbReference type="SAM" id="SignalP"/>
    </source>
</evidence>
<evidence type="ECO:0000313" key="3">
    <source>
        <dbReference type="Proteomes" id="UP000076088"/>
    </source>
</evidence>